<dbReference type="EMBL" id="CAJNOT010007228">
    <property type="protein sequence ID" value="CAF1503447.1"/>
    <property type="molecule type" value="Genomic_DNA"/>
</dbReference>
<comment type="caution">
    <text evidence="1">The sequence shown here is derived from an EMBL/GenBank/DDBJ whole genome shotgun (WGS) entry which is preliminary data.</text>
</comment>
<sequence length="513" mass="60439">MRLDFRSIPRFKFNCICRHLQPKQIIELILSDEETLDQIQCFINYFPDFKYQFNRLQTLELNDMNTILLDLPISVSSLSFQAYKSTLKNLIRQTIKRQAASLTHLDVEDINLLRSLDTPFHALTHLTTSCQSFIEFNWIISLLGARISHLHLVVGDYYIGEMMVPNLIALRRSLTHLTLIFTDSHLLTFNLLEQCLFRLDHLIHFTIDARIKDFQNLMNGNRLEQLISQTRIIEFNFRFKYNFSNLIIPKSDENMLFNSFRSLFWLEQKRWFVAFYKEITNSNLIIYSIPYFRPHHVFLSPTSTYPPLSTAPPSVVQHSFYKKQIDLDLKFPQSITPSVYRFNQVNSLCLLGPVLPSTRTLMSFVNLHQIRKLDVSNINLVLLVELHLIFNETPRLYDLILKTIDPLLVLPERIHSFKLNNDSQLIDVNQFCSIVSHIKHLQITIDSEAVMIVLINRLVYLESIIFRLNNLRESKKFSSEWFQQNINRLKSNNFTCHITNGYITLFIDNSRRL</sequence>
<evidence type="ECO:0000313" key="1">
    <source>
        <dbReference type="EMBL" id="CAF1503447.1"/>
    </source>
</evidence>
<evidence type="ECO:0008006" key="3">
    <source>
        <dbReference type="Google" id="ProtNLM"/>
    </source>
</evidence>
<reference evidence="1" key="1">
    <citation type="submission" date="2021-02" db="EMBL/GenBank/DDBJ databases">
        <authorList>
            <person name="Nowell W R."/>
        </authorList>
    </citation>
    <scope>NUCLEOTIDE SEQUENCE</scope>
</reference>
<accession>A0A815TKV6</accession>
<protein>
    <recommendedName>
        <fullName evidence="3">F-box domain-containing protein</fullName>
    </recommendedName>
</protein>
<evidence type="ECO:0000313" key="2">
    <source>
        <dbReference type="Proteomes" id="UP000663864"/>
    </source>
</evidence>
<proteinExistence type="predicted"/>
<dbReference type="AlphaFoldDB" id="A0A815TKV6"/>
<name>A0A815TKV6_9BILA</name>
<gene>
    <name evidence="1" type="ORF">ZHD862_LOCUS37555</name>
</gene>
<dbReference type="Proteomes" id="UP000663864">
    <property type="component" value="Unassembled WGS sequence"/>
</dbReference>
<organism evidence="1 2">
    <name type="scientific">Rotaria sordida</name>
    <dbReference type="NCBI Taxonomy" id="392033"/>
    <lineage>
        <taxon>Eukaryota</taxon>
        <taxon>Metazoa</taxon>
        <taxon>Spiralia</taxon>
        <taxon>Gnathifera</taxon>
        <taxon>Rotifera</taxon>
        <taxon>Eurotatoria</taxon>
        <taxon>Bdelloidea</taxon>
        <taxon>Philodinida</taxon>
        <taxon>Philodinidae</taxon>
        <taxon>Rotaria</taxon>
    </lineage>
</organism>